<dbReference type="Proteomes" id="UP000245202">
    <property type="component" value="Unassembled WGS sequence"/>
</dbReference>
<evidence type="ECO:0000256" key="1">
    <source>
        <dbReference type="ARBA" id="ARBA00004635"/>
    </source>
</evidence>
<keyword evidence="11" id="KW-1185">Reference proteome</keyword>
<evidence type="ECO:0000313" key="10">
    <source>
        <dbReference type="EMBL" id="GBG11663.1"/>
    </source>
</evidence>
<evidence type="ECO:0000256" key="3">
    <source>
        <dbReference type="ARBA" id="ARBA00022544"/>
    </source>
</evidence>
<dbReference type="Pfam" id="PF05504">
    <property type="entry name" value="Spore_GerAC"/>
    <property type="match status" value="1"/>
</dbReference>
<dbReference type="InterPro" id="IPR046953">
    <property type="entry name" value="Spore_GerAC-like_C"/>
</dbReference>
<dbReference type="PROSITE" id="PS51257">
    <property type="entry name" value="PROKAR_LIPOPROTEIN"/>
    <property type="match status" value="1"/>
</dbReference>
<dbReference type="NCBIfam" id="TIGR02887">
    <property type="entry name" value="spore_ger_x_C"/>
    <property type="match status" value="1"/>
</dbReference>
<evidence type="ECO:0000259" key="9">
    <source>
        <dbReference type="Pfam" id="PF25198"/>
    </source>
</evidence>
<dbReference type="InterPro" id="IPR038501">
    <property type="entry name" value="Spore_GerAC_C_sf"/>
</dbReference>
<feature type="domain" description="Spore germination protein N-terminal" evidence="9">
    <location>
        <begin position="28"/>
        <end position="203"/>
    </location>
</feature>
<dbReference type="InterPro" id="IPR057336">
    <property type="entry name" value="GerAC_N"/>
</dbReference>
<dbReference type="PANTHER" id="PTHR35789:SF1">
    <property type="entry name" value="SPORE GERMINATION PROTEIN B3"/>
    <property type="match status" value="1"/>
</dbReference>
<evidence type="ECO:0000256" key="6">
    <source>
        <dbReference type="ARBA" id="ARBA00023139"/>
    </source>
</evidence>
<keyword evidence="7" id="KW-0449">Lipoprotein</keyword>
<dbReference type="RefSeq" id="WP_108995911.1">
    <property type="nucleotide sequence ID" value="NZ_BDQX01000430.1"/>
</dbReference>
<proteinExistence type="inferred from homology"/>
<dbReference type="GO" id="GO:0016020">
    <property type="term" value="C:membrane"/>
    <property type="evidence" value="ECO:0007669"/>
    <property type="project" value="UniProtKB-SubCell"/>
</dbReference>
<dbReference type="AlphaFoldDB" id="A0A2R5F4R1"/>
<keyword evidence="5" id="KW-0472">Membrane</keyword>
<dbReference type="Gene3D" id="3.30.300.210">
    <property type="entry name" value="Nutrient germinant receptor protein C, domain 3"/>
    <property type="match status" value="1"/>
</dbReference>
<dbReference type="PANTHER" id="PTHR35789">
    <property type="entry name" value="SPORE GERMINATION PROTEIN B3"/>
    <property type="match status" value="1"/>
</dbReference>
<comment type="similarity">
    <text evidence="2">Belongs to the GerABKC lipoprotein family.</text>
</comment>
<keyword evidence="6" id="KW-0564">Palmitate</keyword>
<evidence type="ECO:0000256" key="2">
    <source>
        <dbReference type="ARBA" id="ARBA00007886"/>
    </source>
</evidence>
<sequence length="396" mass="43487">MPSHSKGKGWKTACCLCMISFLLSGCWDKLEINNWAFVQAASVDLSKDGRLRLTSQIYKPGSTEASSMSPSTGSSFFNISSDNDTVYGASLMASNEIGRKLQWSHMETLIISEAFARDRNIGEVLDFFSRSNEPKSTLTIVIAKGDASSHLNAKPLVENNVGKQLASSIETAQILTGMSISVSLRELSILAKQREVTFVLPYLPFTGAGALPHTPTLALFRFPEGKLIDIVPVSKTPFLLMLMNHYRNGFVNIPCGEDKNNGQGSEAFKIGSLRSTIKPRLINDQLTVHVGVQVSGSVKELACTHIKTEDDVSSFTDKIAGKLEKRLASTAAYLQEKEADVLGAGAHLHRWHNSRWKSLQQNWGERFKQAKFEINVHVRLTNTGIDAGQPFSANEP</sequence>
<keyword evidence="4" id="KW-0732">Signal</keyword>
<evidence type="ECO:0000256" key="7">
    <source>
        <dbReference type="ARBA" id="ARBA00023288"/>
    </source>
</evidence>
<reference evidence="10 11" key="1">
    <citation type="submission" date="2017-08" db="EMBL/GenBank/DDBJ databases">
        <title>Substantial Increase in Enzyme Production by Combined Drug-Resistance Mutations in Paenibacillus agaridevorans.</title>
        <authorList>
            <person name="Tanaka Y."/>
            <person name="Funane K."/>
            <person name="Hosaka T."/>
            <person name="Shiwa Y."/>
            <person name="Fujita N."/>
            <person name="Miyazaki T."/>
            <person name="Yoshikawa H."/>
            <person name="Murakami K."/>
            <person name="Kasahara K."/>
            <person name="Inaoka T."/>
            <person name="Hiraga Y."/>
            <person name="Ochi K."/>
        </authorList>
    </citation>
    <scope>NUCLEOTIDE SEQUENCE [LARGE SCALE GENOMIC DNA]</scope>
    <source>
        <strain evidence="10 11">T-3040</strain>
    </source>
</reference>
<evidence type="ECO:0000256" key="5">
    <source>
        <dbReference type="ARBA" id="ARBA00023136"/>
    </source>
</evidence>
<dbReference type="EMBL" id="BDQX01000430">
    <property type="protein sequence ID" value="GBG11663.1"/>
    <property type="molecule type" value="Genomic_DNA"/>
</dbReference>
<dbReference type="Pfam" id="PF25198">
    <property type="entry name" value="Spore_GerAC_N"/>
    <property type="match status" value="1"/>
</dbReference>
<evidence type="ECO:0000256" key="4">
    <source>
        <dbReference type="ARBA" id="ARBA00022729"/>
    </source>
</evidence>
<accession>A0A2R5F4R1</accession>
<comment type="caution">
    <text evidence="10">The sequence shown here is derived from an EMBL/GenBank/DDBJ whole genome shotgun (WGS) entry which is preliminary data.</text>
</comment>
<dbReference type="InterPro" id="IPR008844">
    <property type="entry name" value="Spore_GerAC-like"/>
</dbReference>
<organism evidence="10 11">
    <name type="scientific">Paenibacillus agaridevorans</name>
    <dbReference type="NCBI Taxonomy" id="171404"/>
    <lineage>
        <taxon>Bacteria</taxon>
        <taxon>Bacillati</taxon>
        <taxon>Bacillota</taxon>
        <taxon>Bacilli</taxon>
        <taxon>Bacillales</taxon>
        <taxon>Paenibacillaceae</taxon>
        <taxon>Paenibacillus</taxon>
    </lineage>
</organism>
<protein>
    <submittedName>
        <fullName evidence="10">Spore germination protein GerC</fullName>
    </submittedName>
</protein>
<gene>
    <name evidence="10" type="ORF">PAT3040_06498</name>
</gene>
<comment type="subcellular location">
    <subcellularLocation>
        <location evidence="1">Membrane</location>
        <topology evidence="1">Lipid-anchor</topology>
    </subcellularLocation>
</comment>
<feature type="domain" description="Spore germination GerAC-like C-terminal" evidence="8">
    <location>
        <begin position="218"/>
        <end position="384"/>
    </location>
</feature>
<name>A0A2R5F4R1_9BACL</name>
<evidence type="ECO:0000259" key="8">
    <source>
        <dbReference type="Pfam" id="PF05504"/>
    </source>
</evidence>
<dbReference type="GO" id="GO:0009847">
    <property type="term" value="P:spore germination"/>
    <property type="evidence" value="ECO:0007669"/>
    <property type="project" value="InterPro"/>
</dbReference>
<keyword evidence="3" id="KW-0309">Germination</keyword>
<evidence type="ECO:0000313" key="11">
    <source>
        <dbReference type="Proteomes" id="UP000245202"/>
    </source>
</evidence>